<proteinExistence type="predicted"/>
<sequence>MKSKLLLLISMIFFNSNVNAQNTALGDNANLGGGTNNTSLGAKSGYSGTHNVAIGKQAGAVNIGNYNVFMGYRSGLQNTLGHYNVFLGQDTGNANQSGSQNVFVGTQAGKSNNASNNVFIGYVSGTANYSGSLNLFLGNESGRSNVGGSNNVFSGHEAGYKNINGNNNVFSGKESGSANINGNGNTFIGTQTGYGNTYGSLNVFLGYKAGFNNMTGSNNVFIGNTAGENETGSNRLYIDNSQTATPLIYGKFDTDQLGINTNVIPAGYTMAVKGRFITEEIKVKEYGSSGWPDFVFAKNYKLPTLTEVENYINTNGHLQNIPSACEVEENGILLGEMNAKLLQKIEELTLYIIKQEARIEKLEAAVSSK</sequence>
<reference evidence="3" key="1">
    <citation type="journal article" date="2019" name="Int. J. Syst. Evol. Microbiol.">
        <title>The Global Catalogue of Microorganisms (GCM) 10K type strain sequencing project: providing services to taxonomists for standard genome sequencing and annotation.</title>
        <authorList>
            <consortium name="The Broad Institute Genomics Platform"/>
            <consortium name="The Broad Institute Genome Sequencing Center for Infectious Disease"/>
            <person name="Wu L."/>
            <person name="Ma J."/>
        </authorList>
    </citation>
    <scope>NUCLEOTIDE SEQUENCE [LARGE SCALE GENOMIC DNA]</scope>
    <source>
        <strain evidence="3">CGMCC 1.16060</strain>
    </source>
</reference>
<feature type="chain" id="PRO_5045278309" description="Chaperone of endosialidase" evidence="1">
    <location>
        <begin position="21"/>
        <end position="369"/>
    </location>
</feature>
<evidence type="ECO:0000313" key="2">
    <source>
        <dbReference type="EMBL" id="GGF10321.1"/>
    </source>
</evidence>
<protein>
    <recommendedName>
        <fullName evidence="4">Chaperone of endosialidase</fullName>
    </recommendedName>
</protein>
<keyword evidence="3" id="KW-1185">Reference proteome</keyword>
<comment type="caution">
    <text evidence="2">The sequence shown here is derived from an EMBL/GenBank/DDBJ whole genome shotgun (WGS) entry which is preliminary data.</text>
</comment>
<organism evidence="2 3">
    <name type="scientific">Flavobacterium limi</name>
    <dbReference type="NCBI Taxonomy" id="2045105"/>
    <lineage>
        <taxon>Bacteria</taxon>
        <taxon>Pseudomonadati</taxon>
        <taxon>Bacteroidota</taxon>
        <taxon>Flavobacteriia</taxon>
        <taxon>Flavobacteriales</taxon>
        <taxon>Flavobacteriaceae</taxon>
        <taxon>Flavobacterium</taxon>
    </lineage>
</organism>
<evidence type="ECO:0000313" key="3">
    <source>
        <dbReference type="Proteomes" id="UP000655016"/>
    </source>
</evidence>
<dbReference type="RefSeq" id="WP_163394142.1">
    <property type="nucleotide sequence ID" value="NZ_BMKP01000004.1"/>
</dbReference>
<feature type="signal peptide" evidence="1">
    <location>
        <begin position="1"/>
        <end position="20"/>
    </location>
</feature>
<evidence type="ECO:0000256" key="1">
    <source>
        <dbReference type="SAM" id="SignalP"/>
    </source>
</evidence>
<name>A0ABQ1U5H8_9FLAO</name>
<dbReference type="EMBL" id="BMKP01000004">
    <property type="protein sequence ID" value="GGF10321.1"/>
    <property type="molecule type" value="Genomic_DNA"/>
</dbReference>
<dbReference type="Proteomes" id="UP000655016">
    <property type="component" value="Unassembled WGS sequence"/>
</dbReference>
<evidence type="ECO:0008006" key="4">
    <source>
        <dbReference type="Google" id="ProtNLM"/>
    </source>
</evidence>
<keyword evidence="1" id="KW-0732">Signal</keyword>
<gene>
    <name evidence="2" type="ORF">GCM10011518_19420</name>
</gene>
<accession>A0ABQ1U5H8</accession>